<dbReference type="InterPro" id="IPR007627">
    <property type="entry name" value="RNA_pol_sigma70_r2"/>
</dbReference>
<dbReference type="CDD" id="cd06171">
    <property type="entry name" value="Sigma70_r4"/>
    <property type="match status" value="1"/>
</dbReference>
<reference evidence="7 8" key="1">
    <citation type="submission" date="2020-03" db="EMBL/GenBank/DDBJ databases">
        <title>Whole genome shotgun sequence of Phytohabitans rumicis NBRC 108638.</title>
        <authorList>
            <person name="Komaki H."/>
            <person name="Tamura T."/>
        </authorList>
    </citation>
    <scope>NUCLEOTIDE SEQUENCE [LARGE SCALE GENOMIC DNA]</scope>
    <source>
        <strain evidence="7 8">NBRC 108638</strain>
    </source>
</reference>
<dbReference type="GO" id="GO:0003677">
    <property type="term" value="F:DNA binding"/>
    <property type="evidence" value="ECO:0007669"/>
    <property type="project" value="InterPro"/>
</dbReference>
<evidence type="ECO:0000256" key="1">
    <source>
        <dbReference type="ARBA" id="ARBA00010641"/>
    </source>
</evidence>
<dbReference type="PANTHER" id="PTHR43133:SF25">
    <property type="entry name" value="RNA POLYMERASE SIGMA FACTOR RFAY-RELATED"/>
    <property type="match status" value="1"/>
</dbReference>
<comment type="caution">
    <text evidence="7">The sequence shown here is derived from an EMBL/GenBank/DDBJ whole genome shotgun (WGS) entry which is preliminary data.</text>
</comment>
<protein>
    <submittedName>
        <fullName evidence="7">DNA-directed RNA polymerase sigma-70 factor</fullName>
    </submittedName>
</protein>
<reference evidence="7 8" key="2">
    <citation type="submission" date="2020-03" db="EMBL/GenBank/DDBJ databases">
        <authorList>
            <person name="Ichikawa N."/>
            <person name="Kimura A."/>
            <person name="Kitahashi Y."/>
            <person name="Uohara A."/>
        </authorList>
    </citation>
    <scope>NUCLEOTIDE SEQUENCE [LARGE SCALE GENOMIC DNA]</scope>
    <source>
        <strain evidence="7 8">NBRC 108638</strain>
    </source>
</reference>
<dbReference type="GO" id="GO:0000428">
    <property type="term" value="C:DNA-directed RNA polymerase complex"/>
    <property type="evidence" value="ECO:0007669"/>
    <property type="project" value="UniProtKB-KW"/>
</dbReference>
<dbReference type="RefSeq" id="WP_173080320.1">
    <property type="nucleotide sequence ID" value="NZ_BAABJB010000001.1"/>
</dbReference>
<keyword evidence="3" id="KW-0731">Sigma factor</keyword>
<dbReference type="AlphaFoldDB" id="A0A6V8LLW4"/>
<keyword evidence="4" id="KW-0804">Transcription</keyword>
<dbReference type="InterPro" id="IPR013324">
    <property type="entry name" value="RNA_pol_sigma_r3/r4-like"/>
</dbReference>
<gene>
    <name evidence="7" type="primary">rpoE_19</name>
    <name evidence="7" type="ORF">Prum_072670</name>
</gene>
<evidence type="ECO:0000313" key="8">
    <source>
        <dbReference type="Proteomes" id="UP000482960"/>
    </source>
</evidence>
<dbReference type="Gene3D" id="1.10.10.10">
    <property type="entry name" value="Winged helix-like DNA-binding domain superfamily/Winged helix DNA-binding domain"/>
    <property type="match status" value="1"/>
</dbReference>
<dbReference type="NCBIfam" id="TIGR02937">
    <property type="entry name" value="sigma70-ECF"/>
    <property type="match status" value="1"/>
</dbReference>
<dbReference type="SUPFAM" id="SSF88659">
    <property type="entry name" value="Sigma3 and sigma4 domains of RNA polymerase sigma factors"/>
    <property type="match status" value="1"/>
</dbReference>
<name>A0A6V8LLW4_9ACTN</name>
<evidence type="ECO:0000259" key="6">
    <source>
        <dbReference type="Pfam" id="PF08281"/>
    </source>
</evidence>
<dbReference type="PANTHER" id="PTHR43133">
    <property type="entry name" value="RNA POLYMERASE ECF-TYPE SIGMA FACTO"/>
    <property type="match status" value="1"/>
</dbReference>
<dbReference type="InterPro" id="IPR014284">
    <property type="entry name" value="RNA_pol_sigma-70_dom"/>
</dbReference>
<evidence type="ECO:0000256" key="4">
    <source>
        <dbReference type="ARBA" id="ARBA00023163"/>
    </source>
</evidence>
<dbReference type="GO" id="GO:0016987">
    <property type="term" value="F:sigma factor activity"/>
    <property type="evidence" value="ECO:0007669"/>
    <property type="project" value="UniProtKB-KW"/>
</dbReference>
<organism evidence="7 8">
    <name type="scientific">Phytohabitans rumicis</name>
    <dbReference type="NCBI Taxonomy" id="1076125"/>
    <lineage>
        <taxon>Bacteria</taxon>
        <taxon>Bacillati</taxon>
        <taxon>Actinomycetota</taxon>
        <taxon>Actinomycetes</taxon>
        <taxon>Micromonosporales</taxon>
        <taxon>Micromonosporaceae</taxon>
    </lineage>
</organism>
<dbReference type="Gene3D" id="1.10.1740.10">
    <property type="match status" value="1"/>
</dbReference>
<keyword evidence="8" id="KW-1185">Reference proteome</keyword>
<dbReference type="InterPro" id="IPR036388">
    <property type="entry name" value="WH-like_DNA-bd_sf"/>
</dbReference>
<evidence type="ECO:0000259" key="5">
    <source>
        <dbReference type="Pfam" id="PF04542"/>
    </source>
</evidence>
<dbReference type="InterPro" id="IPR013249">
    <property type="entry name" value="RNA_pol_sigma70_r4_t2"/>
</dbReference>
<evidence type="ECO:0000256" key="3">
    <source>
        <dbReference type="ARBA" id="ARBA00023082"/>
    </source>
</evidence>
<sequence>MVSVTREVTDAQLIAAAQHDGTAFAELYDRHVGRLYRYACRRVGKETAEDVVAETFLAAFRALERYDTDRPDAGAWLFAIVTKELAKHHRTERARYRALAKAPAEPTDAGFDERVDGYVSAAAAGRQLAAAMARLAARDRDTLLLVAWGELSYEDVARVLSVPVGTVRSRLNRARRKMRGMLKDIDMEVAL</sequence>
<dbReference type="Proteomes" id="UP000482960">
    <property type="component" value="Unassembled WGS sequence"/>
</dbReference>
<dbReference type="GO" id="GO:0006352">
    <property type="term" value="P:DNA-templated transcription initiation"/>
    <property type="evidence" value="ECO:0007669"/>
    <property type="project" value="InterPro"/>
</dbReference>
<dbReference type="SUPFAM" id="SSF88946">
    <property type="entry name" value="Sigma2 domain of RNA polymerase sigma factors"/>
    <property type="match status" value="1"/>
</dbReference>
<dbReference type="Pfam" id="PF08281">
    <property type="entry name" value="Sigma70_r4_2"/>
    <property type="match status" value="1"/>
</dbReference>
<dbReference type="InterPro" id="IPR013325">
    <property type="entry name" value="RNA_pol_sigma_r2"/>
</dbReference>
<dbReference type="Pfam" id="PF04542">
    <property type="entry name" value="Sigma70_r2"/>
    <property type="match status" value="1"/>
</dbReference>
<comment type="similarity">
    <text evidence="1">Belongs to the sigma-70 factor family. ECF subfamily.</text>
</comment>
<evidence type="ECO:0000256" key="2">
    <source>
        <dbReference type="ARBA" id="ARBA00023015"/>
    </source>
</evidence>
<accession>A0A6V8LLW4</accession>
<keyword evidence="2" id="KW-0805">Transcription regulation</keyword>
<keyword evidence="7" id="KW-0240">DNA-directed RNA polymerase</keyword>
<feature type="domain" description="RNA polymerase sigma-70 region 2" evidence="5">
    <location>
        <begin position="27"/>
        <end position="93"/>
    </location>
</feature>
<proteinExistence type="inferred from homology"/>
<dbReference type="InterPro" id="IPR039425">
    <property type="entry name" value="RNA_pol_sigma-70-like"/>
</dbReference>
<dbReference type="EMBL" id="BLPG01000001">
    <property type="protein sequence ID" value="GFJ93625.1"/>
    <property type="molecule type" value="Genomic_DNA"/>
</dbReference>
<evidence type="ECO:0000313" key="7">
    <source>
        <dbReference type="EMBL" id="GFJ93625.1"/>
    </source>
</evidence>
<feature type="domain" description="RNA polymerase sigma factor 70 region 4 type 2" evidence="6">
    <location>
        <begin position="126"/>
        <end position="178"/>
    </location>
</feature>